<accession>A0A8T0CKI8</accession>
<evidence type="ECO:0000313" key="4">
    <source>
        <dbReference type="Proteomes" id="UP000806378"/>
    </source>
</evidence>
<gene>
    <name evidence="3" type="ORF">BT93_L4194</name>
</gene>
<evidence type="ECO:0000313" key="3">
    <source>
        <dbReference type="EMBL" id="KAF7846529.1"/>
    </source>
</evidence>
<feature type="compositionally biased region" description="Polar residues" evidence="1">
    <location>
        <begin position="1"/>
        <end position="16"/>
    </location>
</feature>
<keyword evidence="2" id="KW-1133">Transmembrane helix</keyword>
<name>A0A8T0CKI8_CORYI</name>
<dbReference type="Gramene" id="rna-gnl|WGS:JABURB|Cocit.L4194.1">
    <property type="protein sequence ID" value="cds-KAF7846529.1"/>
    <property type="gene ID" value="gene-BT93_L4194"/>
</dbReference>
<keyword evidence="4" id="KW-1185">Reference proteome</keyword>
<keyword evidence="2" id="KW-0812">Transmembrane</keyword>
<organism evidence="3 4">
    <name type="scientific">Corymbia citriodora subsp. variegata</name>
    <dbReference type="NCBI Taxonomy" id="360336"/>
    <lineage>
        <taxon>Eukaryota</taxon>
        <taxon>Viridiplantae</taxon>
        <taxon>Streptophyta</taxon>
        <taxon>Embryophyta</taxon>
        <taxon>Tracheophyta</taxon>
        <taxon>Spermatophyta</taxon>
        <taxon>Magnoliopsida</taxon>
        <taxon>eudicotyledons</taxon>
        <taxon>Gunneridae</taxon>
        <taxon>Pentapetalae</taxon>
        <taxon>rosids</taxon>
        <taxon>malvids</taxon>
        <taxon>Myrtales</taxon>
        <taxon>Myrtaceae</taxon>
        <taxon>Myrtoideae</taxon>
        <taxon>Eucalypteae</taxon>
        <taxon>Corymbia</taxon>
    </lineage>
</organism>
<comment type="caution">
    <text evidence="3">The sequence shown here is derived from an EMBL/GenBank/DDBJ whole genome shotgun (WGS) entry which is preliminary data.</text>
</comment>
<proteinExistence type="predicted"/>
<evidence type="ECO:0000256" key="1">
    <source>
        <dbReference type="SAM" id="MobiDB-lite"/>
    </source>
</evidence>
<protein>
    <submittedName>
        <fullName evidence="3">Uncharacterized protein</fullName>
    </submittedName>
</protein>
<sequence length="97" mass="10942">MEVRQTPTADNSSVSGRRQAPKQAKPSPVPVDSTSVTQRLQKELMALMVCAVFLVHLGVLGLCFSWRICTQFRRFCINFCCLRPAKERAFSFSFSLL</sequence>
<feature type="transmembrane region" description="Helical" evidence="2">
    <location>
        <begin position="44"/>
        <end position="64"/>
    </location>
</feature>
<reference evidence="3" key="1">
    <citation type="submission" date="2020-05" db="EMBL/GenBank/DDBJ databases">
        <title>WGS assembly of Corymbia citriodora subspecies variegata.</title>
        <authorList>
            <person name="Barry K."/>
            <person name="Hundley H."/>
            <person name="Shu S."/>
            <person name="Jenkins J."/>
            <person name="Grimwood J."/>
            <person name="Baten A."/>
        </authorList>
    </citation>
    <scope>NUCLEOTIDE SEQUENCE</scope>
    <source>
        <strain evidence="3">CV2-018</strain>
    </source>
</reference>
<keyword evidence="2" id="KW-0472">Membrane</keyword>
<evidence type="ECO:0000256" key="2">
    <source>
        <dbReference type="SAM" id="Phobius"/>
    </source>
</evidence>
<dbReference type="EMBL" id="MU092767">
    <property type="protein sequence ID" value="KAF7846529.1"/>
    <property type="molecule type" value="Genomic_DNA"/>
</dbReference>
<dbReference type="Proteomes" id="UP000806378">
    <property type="component" value="Unassembled WGS sequence"/>
</dbReference>
<feature type="region of interest" description="Disordered" evidence="1">
    <location>
        <begin position="1"/>
        <end position="34"/>
    </location>
</feature>
<dbReference type="AlphaFoldDB" id="A0A8T0CKI8"/>